<keyword evidence="2" id="KW-0408">Iron</keyword>
<name>A0A7C0VBP0_UNCW3</name>
<dbReference type="PROSITE" id="PS51379">
    <property type="entry name" value="4FE4S_FER_2"/>
    <property type="match status" value="1"/>
</dbReference>
<evidence type="ECO:0000256" key="1">
    <source>
        <dbReference type="ARBA" id="ARBA00022723"/>
    </source>
</evidence>
<sequence length="70" mass="7797">MVSKRSKRSSEKSCKKSLRVNVERCSLCGLCIGVCPQGVIYFSPQIEFKDDGEYCGLCVMTCPEEAIEKV</sequence>
<dbReference type="InterPro" id="IPR017896">
    <property type="entry name" value="4Fe4S_Fe-S-bd"/>
</dbReference>
<comment type="caution">
    <text evidence="5">The sequence shown here is derived from an EMBL/GenBank/DDBJ whole genome shotgun (WGS) entry which is preliminary data.</text>
</comment>
<protein>
    <submittedName>
        <fullName evidence="5">Ferredoxin</fullName>
    </submittedName>
</protein>
<dbReference type="Proteomes" id="UP000885847">
    <property type="component" value="Unassembled WGS sequence"/>
</dbReference>
<dbReference type="EMBL" id="DQWE01000415">
    <property type="protein sequence ID" value="HDI83907.1"/>
    <property type="molecule type" value="Genomic_DNA"/>
</dbReference>
<keyword evidence="3" id="KW-0411">Iron-sulfur</keyword>
<evidence type="ECO:0000313" key="5">
    <source>
        <dbReference type="EMBL" id="HDI83907.1"/>
    </source>
</evidence>
<dbReference type="Gene3D" id="3.30.70.20">
    <property type="match status" value="1"/>
</dbReference>
<dbReference type="PROSITE" id="PS00198">
    <property type="entry name" value="4FE4S_FER_1"/>
    <property type="match status" value="1"/>
</dbReference>
<organism evidence="5">
    <name type="scientific">candidate division WOR-3 bacterium</name>
    <dbReference type="NCBI Taxonomy" id="2052148"/>
    <lineage>
        <taxon>Bacteria</taxon>
        <taxon>Bacteria division WOR-3</taxon>
    </lineage>
</organism>
<keyword evidence="1" id="KW-0479">Metal-binding</keyword>
<dbReference type="SUPFAM" id="SSF54862">
    <property type="entry name" value="4Fe-4S ferredoxins"/>
    <property type="match status" value="1"/>
</dbReference>
<reference evidence="5" key="1">
    <citation type="journal article" date="2020" name="mSystems">
        <title>Genome- and Community-Level Interaction Insights into Carbon Utilization and Element Cycling Functions of Hydrothermarchaeota in Hydrothermal Sediment.</title>
        <authorList>
            <person name="Zhou Z."/>
            <person name="Liu Y."/>
            <person name="Xu W."/>
            <person name="Pan J."/>
            <person name="Luo Z.H."/>
            <person name="Li M."/>
        </authorList>
    </citation>
    <scope>NUCLEOTIDE SEQUENCE [LARGE SCALE GENOMIC DNA]</scope>
    <source>
        <strain evidence="5">HyVt-102</strain>
    </source>
</reference>
<evidence type="ECO:0000256" key="2">
    <source>
        <dbReference type="ARBA" id="ARBA00023004"/>
    </source>
</evidence>
<evidence type="ECO:0000259" key="4">
    <source>
        <dbReference type="PROSITE" id="PS51379"/>
    </source>
</evidence>
<dbReference type="InterPro" id="IPR017900">
    <property type="entry name" value="4Fe4S_Fe_S_CS"/>
</dbReference>
<dbReference type="Pfam" id="PF00037">
    <property type="entry name" value="Fer4"/>
    <property type="match status" value="1"/>
</dbReference>
<evidence type="ECO:0000256" key="3">
    <source>
        <dbReference type="ARBA" id="ARBA00023014"/>
    </source>
</evidence>
<gene>
    <name evidence="5" type="ORF">ENF18_08985</name>
</gene>
<dbReference type="AlphaFoldDB" id="A0A7C0VBP0"/>
<accession>A0A7C0VBP0</accession>
<dbReference type="GO" id="GO:0051536">
    <property type="term" value="F:iron-sulfur cluster binding"/>
    <property type="evidence" value="ECO:0007669"/>
    <property type="project" value="UniProtKB-KW"/>
</dbReference>
<proteinExistence type="predicted"/>
<dbReference type="GO" id="GO:0046872">
    <property type="term" value="F:metal ion binding"/>
    <property type="evidence" value="ECO:0007669"/>
    <property type="project" value="UniProtKB-KW"/>
</dbReference>
<feature type="domain" description="4Fe-4S ferredoxin-type" evidence="4">
    <location>
        <begin position="16"/>
        <end position="45"/>
    </location>
</feature>